<dbReference type="InterPro" id="IPR019489">
    <property type="entry name" value="Clp_ATPase_C"/>
</dbReference>
<dbReference type="SMART" id="SM01086">
    <property type="entry name" value="ClpB_D2-small"/>
    <property type="match status" value="1"/>
</dbReference>
<dbReference type="Gene3D" id="1.10.8.60">
    <property type="match status" value="2"/>
</dbReference>
<feature type="domain" description="Clp R" evidence="6">
    <location>
        <begin position="5"/>
        <end position="160"/>
    </location>
</feature>
<dbReference type="CDD" id="cd00009">
    <property type="entry name" value="AAA"/>
    <property type="match status" value="1"/>
</dbReference>
<dbReference type="EMBL" id="CP017834">
    <property type="protein sequence ID" value="APJ03901.1"/>
    <property type="molecule type" value="Genomic_DNA"/>
</dbReference>
<dbReference type="AlphaFoldDB" id="A0A1L4D129"/>
<evidence type="ECO:0000256" key="2">
    <source>
        <dbReference type="ARBA" id="ARBA00022741"/>
    </source>
</evidence>
<evidence type="ECO:0000256" key="3">
    <source>
        <dbReference type="ARBA" id="ARBA00022840"/>
    </source>
</evidence>
<dbReference type="InterPro" id="IPR036628">
    <property type="entry name" value="Clp_N_dom_sf"/>
</dbReference>
<dbReference type="GO" id="GO:0005737">
    <property type="term" value="C:cytoplasm"/>
    <property type="evidence" value="ECO:0007669"/>
    <property type="project" value="TreeGrafter"/>
</dbReference>
<dbReference type="Gene3D" id="1.10.1780.10">
    <property type="entry name" value="Clp, N-terminal domain"/>
    <property type="match status" value="1"/>
</dbReference>
<dbReference type="InterPro" id="IPR050130">
    <property type="entry name" value="ClpA_ClpB"/>
</dbReference>
<dbReference type="Proteomes" id="UP000184731">
    <property type="component" value="Chromosome"/>
</dbReference>
<dbReference type="OrthoDB" id="9803641at2"/>
<protein>
    <recommendedName>
        <fullName evidence="6">Clp R domain-containing protein</fullName>
    </recommendedName>
</protein>
<dbReference type="FunFam" id="3.40.50.300:FF:000025">
    <property type="entry name" value="ATP-dependent Clp protease subunit"/>
    <property type="match status" value="1"/>
</dbReference>
<dbReference type="Pfam" id="PF02861">
    <property type="entry name" value="Clp_N"/>
    <property type="match status" value="1"/>
</dbReference>
<accession>A0A1L4D129</accession>
<dbReference type="Pfam" id="PF10431">
    <property type="entry name" value="ClpB_D2-small"/>
    <property type="match status" value="1"/>
</dbReference>
<evidence type="ECO:0000256" key="5">
    <source>
        <dbReference type="PROSITE-ProRule" id="PRU01251"/>
    </source>
</evidence>
<keyword evidence="1 5" id="KW-0677">Repeat</keyword>
<dbReference type="InterPro" id="IPR003593">
    <property type="entry name" value="AAA+_ATPase"/>
</dbReference>
<keyword evidence="4" id="KW-0143">Chaperone</keyword>
<dbReference type="Gene3D" id="3.40.50.300">
    <property type="entry name" value="P-loop containing nucleotide triphosphate hydrolases"/>
    <property type="match status" value="2"/>
</dbReference>
<dbReference type="SUPFAM" id="SSF81923">
    <property type="entry name" value="Double Clp-N motif"/>
    <property type="match status" value="1"/>
</dbReference>
<dbReference type="GO" id="GO:0005524">
    <property type="term" value="F:ATP binding"/>
    <property type="evidence" value="ECO:0007669"/>
    <property type="project" value="UniProtKB-KW"/>
</dbReference>
<keyword evidence="8" id="KW-1185">Reference proteome</keyword>
<evidence type="ECO:0000256" key="4">
    <source>
        <dbReference type="ARBA" id="ARBA00023186"/>
    </source>
</evidence>
<reference evidence="7 8" key="1">
    <citation type="submission" date="2016-10" db="EMBL/GenBank/DDBJ databases">
        <title>Silvanigrella aquatica sp. nov., isolated from a freshwater lake located in the Black Forest, Germany, description of Silvanigrellaceae fam. nov., Silvanigrellales ord. nov., reclassification of the order Bdellovibrionales in the class Oligoflexia, reclassification of the families Bacteriovoracaceae and Halobacteriovoraceae in the new order Bacteriovoracales ord. nov., and reclassification of the family Pseudobacteriovoracaceae in the order Oligoflexiales.</title>
        <authorList>
            <person name="Hahn M.W."/>
            <person name="Schmidt J."/>
            <person name="Koll U."/>
            <person name="Rohde M."/>
            <person name="Verbag S."/>
            <person name="Pitt A."/>
            <person name="Nakai R."/>
            <person name="Naganuma T."/>
            <person name="Lang E."/>
        </authorList>
    </citation>
    <scope>NUCLEOTIDE SEQUENCE [LARGE SCALE GENOMIC DNA]</scope>
    <source>
        <strain evidence="7 8">MWH-Nonnen-W8red</strain>
    </source>
</reference>
<dbReference type="STRING" id="1915309.AXG55_08280"/>
<dbReference type="SMART" id="SM00382">
    <property type="entry name" value="AAA"/>
    <property type="match status" value="2"/>
</dbReference>
<keyword evidence="3" id="KW-0067">ATP-binding</keyword>
<dbReference type="PANTHER" id="PTHR11638">
    <property type="entry name" value="ATP-DEPENDENT CLP PROTEASE"/>
    <property type="match status" value="1"/>
</dbReference>
<dbReference type="Pfam" id="PF17871">
    <property type="entry name" value="AAA_lid_9"/>
    <property type="match status" value="1"/>
</dbReference>
<dbReference type="CDD" id="cd19499">
    <property type="entry name" value="RecA-like_ClpB_Hsp104-like"/>
    <property type="match status" value="1"/>
</dbReference>
<dbReference type="InterPro" id="IPR001270">
    <property type="entry name" value="ClpA/B"/>
</dbReference>
<dbReference type="FunFam" id="3.40.50.300:FF:000010">
    <property type="entry name" value="Chaperone clpB 1, putative"/>
    <property type="match status" value="1"/>
</dbReference>
<dbReference type="InterPro" id="IPR003959">
    <property type="entry name" value="ATPase_AAA_core"/>
</dbReference>
<dbReference type="InterPro" id="IPR004176">
    <property type="entry name" value="Clp_R_N"/>
</dbReference>
<dbReference type="Gene3D" id="4.10.860.10">
    <property type="entry name" value="UVR domain"/>
    <property type="match status" value="1"/>
</dbReference>
<keyword evidence="2" id="KW-0547">Nucleotide-binding</keyword>
<dbReference type="PANTHER" id="PTHR11638:SF18">
    <property type="entry name" value="HEAT SHOCK PROTEIN 104"/>
    <property type="match status" value="1"/>
</dbReference>
<gene>
    <name evidence="7" type="ORF">AXG55_08280</name>
</gene>
<dbReference type="PRINTS" id="PR00300">
    <property type="entry name" value="CLPPROTEASEA"/>
</dbReference>
<sequence length="829" mass="93492">MAQQFLKNSTHRVNEIFQAGITEALNAQVKMLIPEFLLFALIEQKDSIALKIADECKLDEVLVKTTIINGIYDSINQLQRKQDTHFTHSRDPTGMYGSPEVAFLLERADLERKNFGDAYISTGTLLLAFFDNRLTCRDIIIRSGLNYEDSKKALLNVRGNHRVTNRDDEAKQSALSQYTRDITAMARRGELDPVTSRDMEIERVVQVLSRRKKNNPVLIGEPGVGKTVIIEGLAQRIVDLEVPDHLVGKRVLSLEMADLVAGSKMHGEFEERLKALKEEIIALEGQIILFIDEIHTVVGAGRTTGSLDASNILKSSLATGQLQCVGATTFKEYKQYIESDRALERRFQPIRVEEPSIADAKLILKSIAVKYEKHHQIKYSPESLDAAVELSNKYIFSRSLPDKAIDLIDEAGALKRIKVVSIPPDIQKLEQERAKKDIERNDYFNRQDFAMVASSQMELLALENKIAARRKQWESEMKQEDRIVTVEDIALLVSKTTGIPVQRLQAEDLEKLAHIEDELAKRLIGQKQAITAVANALRRNRIGLRERKAPIGSFFFLGPTGVGKTELAKALAEYVLNDEQRIIRFDMTEFMERHETSKLIGSPPGYVGYGDGGQLTEKVKRQPYSVLLFDEAEKAHQDIFNLFLQILDDGRLTDAEGQKISFENTLIIFTSNLGSEYISSNKRSVGLGGKDKDLSHKEVSDLVMGELKKTFKPEFLNRLDEIIVFEKLGTDEIKQILELNLEKLEKKVTKQGLSFKITEDAKKFLADRGFSPLNGARPLRRLLESEVENKIAQEIIVKGKDKDTGLVNGKLLSIQLVKDPQPQIKVTIE</sequence>
<evidence type="ECO:0000313" key="7">
    <source>
        <dbReference type="EMBL" id="APJ03901.1"/>
    </source>
</evidence>
<dbReference type="InterPro" id="IPR027417">
    <property type="entry name" value="P-loop_NTPase"/>
</dbReference>
<dbReference type="InterPro" id="IPR041546">
    <property type="entry name" value="ClpA/ClpB_AAA_lid"/>
</dbReference>
<dbReference type="KEGG" id="saqi:AXG55_08280"/>
<organism evidence="7 8">
    <name type="scientific">Silvanigrella aquatica</name>
    <dbReference type="NCBI Taxonomy" id="1915309"/>
    <lineage>
        <taxon>Bacteria</taxon>
        <taxon>Pseudomonadati</taxon>
        <taxon>Bdellovibrionota</taxon>
        <taxon>Oligoflexia</taxon>
        <taxon>Silvanigrellales</taxon>
        <taxon>Silvanigrellaceae</taxon>
        <taxon>Silvanigrella</taxon>
    </lineage>
</organism>
<dbReference type="RefSeq" id="WP_148697644.1">
    <property type="nucleotide sequence ID" value="NZ_CP017834.1"/>
</dbReference>
<evidence type="ECO:0000313" key="8">
    <source>
        <dbReference type="Proteomes" id="UP000184731"/>
    </source>
</evidence>
<dbReference type="SUPFAM" id="SSF52540">
    <property type="entry name" value="P-loop containing nucleoside triphosphate hydrolases"/>
    <property type="match status" value="2"/>
</dbReference>
<evidence type="ECO:0000256" key="1">
    <source>
        <dbReference type="ARBA" id="ARBA00022737"/>
    </source>
</evidence>
<dbReference type="GO" id="GO:0034605">
    <property type="term" value="P:cellular response to heat"/>
    <property type="evidence" value="ECO:0007669"/>
    <property type="project" value="TreeGrafter"/>
</dbReference>
<dbReference type="PROSITE" id="PS51903">
    <property type="entry name" value="CLP_R"/>
    <property type="match status" value="1"/>
</dbReference>
<dbReference type="Pfam" id="PF07724">
    <property type="entry name" value="AAA_2"/>
    <property type="match status" value="1"/>
</dbReference>
<dbReference type="GO" id="GO:0016887">
    <property type="term" value="F:ATP hydrolysis activity"/>
    <property type="evidence" value="ECO:0007669"/>
    <property type="project" value="InterPro"/>
</dbReference>
<name>A0A1L4D129_9BACT</name>
<proteinExistence type="predicted"/>
<dbReference type="Pfam" id="PF00004">
    <property type="entry name" value="AAA"/>
    <property type="match status" value="1"/>
</dbReference>
<evidence type="ECO:0000259" key="6">
    <source>
        <dbReference type="PROSITE" id="PS51903"/>
    </source>
</evidence>